<dbReference type="InterPro" id="IPR017853">
    <property type="entry name" value="GH"/>
</dbReference>
<comment type="similarity">
    <text evidence="1">Belongs to the glycosyl hydrolase 3 family.</text>
</comment>
<dbReference type="InterPro" id="IPR002772">
    <property type="entry name" value="Glyco_hydro_3_C"/>
</dbReference>
<dbReference type="InterPro" id="IPR036881">
    <property type="entry name" value="Glyco_hydro_3_C_sf"/>
</dbReference>
<dbReference type="Gene3D" id="2.60.40.10">
    <property type="entry name" value="Immunoglobulins"/>
    <property type="match status" value="1"/>
</dbReference>
<feature type="domain" description="Fibronectin type III-like" evidence="3">
    <location>
        <begin position="572"/>
        <end position="642"/>
    </location>
</feature>
<sequence>MPSNYGSITTQMTLVEKASLLSGEDFWHSRKIDRLNIPAMALADGPHGLRKQASEGDHLGLVKGVAATCFPTSATMANSWDVEMCEAVGKALGKEAVYNEVNIILGPGLNIKRSPLCGRNFEYYSEDPYQAGKLAAAYTRGIQSEGVGACLKHFAANNQEYLRMTNDSIVDDRTLHEIYLTGFEIAVKEGKPKAVMSSYNKVNGTYSHEHKYLLRDLLVDTWRFEGMVVSDWGGSNDAVESVKAGAHLEMPSTGYDSVHQIVDAVKSGNLDETVLDERVEEYLKVLYETEINRKIELDFEAHHKLAQKAAEASIILLKNEDVLPLKPDCKVAIVGDFADTPRYQGAGSSMVNPYKLDSTLEVMKQANLDIIGYASGYDRVGKCAHDKCEEAVNLAKKADVAVVYIGLNEIDEVEGQDRQHLKISSCQIELLEAVAKVTKVVAVISGGSVIEMPWETQCDAIVHGYLTGQAGANAILNVLTGAVNPSGKLSESYPLKYEDVPNINYYPGNERTSEYREGLYVGYRYYDKVGQDVRYPFGYGLSYTSFEYSDLVVMQDGVRFSLKNIGPVAGAEIAQLYIGKDQNLIHHPSKELKGFKKIFLMPGETAIVEMPFDDYSFRYYDVNENSFQIENGLYQLLVGSSSREIKLKGEIKIDGKTPEKEDQQKLSDYYKGTVSAVSFDTFQALYGDVVPKATWDRTEPLGLNDSLAQMVYAKSFLARTAIKILIGLRNKSVKKGNPDLNLFFLSNMPFRAIAKMSNGAVSIAMTKNILDIVNGHFFKGLGGLVRSFISYRKRGLN</sequence>
<dbReference type="SMART" id="SM01217">
    <property type="entry name" value="Fn3_like"/>
    <property type="match status" value="1"/>
</dbReference>
<dbReference type="InterPro" id="IPR036962">
    <property type="entry name" value="Glyco_hydro_3_N_sf"/>
</dbReference>
<proteinExistence type="inferred from homology"/>
<evidence type="ECO:0000259" key="3">
    <source>
        <dbReference type="SMART" id="SM01217"/>
    </source>
</evidence>
<evidence type="ECO:0000313" key="4">
    <source>
        <dbReference type="EMBL" id="MDH8677015.1"/>
    </source>
</evidence>
<dbReference type="SUPFAM" id="SSF52279">
    <property type="entry name" value="Beta-D-glucan exohydrolase, C-terminal domain"/>
    <property type="match status" value="1"/>
</dbReference>
<gene>
    <name evidence="4" type="ORF">QE109_02585</name>
</gene>
<dbReference type="GO" id="GO:0016787">
    <property type="term" value="F:hydrolase activity"/>
    <property type="evidence" value="ECO:0007669"/>
    <property type="project" value="UniProtKB-KW"/>
</dbReference>
<dbReference type="InterPro" id="IPR013783">
    <property type="entry name" value="Ig-like_fold"/>
</dbReference>
<dbReference type="SUPFAM" id="SSF51445">
    <property type="entry name" value="(Trans)glycosidases"/>
    <property type="match status" value="1"/>
</dbReference>
<organism evidence="4 5">
    <name type="scientific">Fusibacter bizertensis</name>
    <dbReference type="NCBI Taxonomy" id="1488331"/>
    <lineage>
        <taxon>Bacteria</taxon>
        <taxon>Bacillati</taxon>
        <taxon>Bacillota</taxon>
        <taxon>Clostridia</taxon>
        <taxon>Eubacteriales</taxon>
        <taxon>Eubacteriales Family XII. Incertae Sedis</taxon>
        <taxon>Fusibacter</taxon>
    </lineage>
</organism>
<dbReference type="PANTHER" id="PTHR42715:SF10">
    <property type="entry name" value="BETA-GLUCOSIDASE"/>
    <property type="match status" value="1"/>
</dbReference>
<dbReference type="InterPro" id="IPR026891">
    <property type="entry name" value="Fn3-like"/>
</dbReference>
<dbReference type="EMBL" id="JARYZI010000001">
    <property type="protein sequence ID" value="MDH8677015.1"/>
    <property type="molecule type" value="Genomic_DNA"/>
</dbReference>
<accession>A0ABT6N9C7</accession>
<dbReference type="PANTHER" id="PTHR42715">
    <property type="entry name" value="BETA-GLUCOSIDASE"/>
    <property type="match status" value="1"/>
</dbReference>
<dbReference type="RefSeq" id="WP_281092815.1">
    <property type="nucleotide sequence ID" value="NZ_JARYZI010000001.1"/>
</dbReference>
<dbReference type="Pfam" id="PF00933">
    <property type="entry name" value="Glyco_hydro_3"/>
    <property type="match status" value="1"/>
</dbReference>
<dbReference type="Proteomes" id="UP001158045">
    <property type="component" value="Unassembled WGS sequence"/>
</dbReference>
<dbReference type="Pfam" id="PF01915">
    <property type="entry name" value="Glyco_hydro_3_C"/>
    <property type="match status" value="1"/>
</dbReference>
<name>A0ABT6N9C7_9FIRM</name>
<dbReference type="InterPro" id="IPR050288">
    <property type="entry name" value="Cellulose_deg_GH3"/>
</dbReference>
<dbReference type="Gene3D" id="3.20.20.300">
    <property type="entry name" value="Glycoside hydrolase, family 3, N-terminal domain"/>
    <property type="match status" value="1"/>
</dbReference>
<dbReference type="InterPro" id="IPR001764">
    <property type="entry name" value="Glyco_hydro_3_N"/>
</dbReference>
<protein>
    <submittedName>
        <fullName evidence="4">Glycoside hydrolase family 3 C-terminal domain-containing protein</fullName>
    </submittedName>
</protein>
<dbReference type="Gene3D" id="3.40.50.1700">
    <property type="entry name" value="Glycoside hydrolase family 3 C-terminal domain"/>
    <property type="match status" value="1"/>
</dbReference>
<evidence type="ECO:0000256" key="1">
    <source>
        <dbReference type="ARBA" id="ARBA00005336"/>
    </source>
</evidence>
<evidence type="ECO:0000313" key="5">
    <source>
        <dbReference type="Proteomes" id="UP001158045"/>
    </source>
</evidence>
<evidence type="ECO:0000256" key="2">
    <source>
        <dbReference type="ARBA" id="ARBA00022801"/>
    </source>
</evidence>
<comment type="caution">
    <text evidence="4">The sequence shown here is derived from an EMBL/GenBank/DDBJ whole genome shotgun (WGS) entry which is preliminary data.</text>
</comment>
<keyword evidence="2 4" id="KW-0378">Hydrolase</keyword>
<dbReference type="PRINTS" id="PR00133">
    <property type="entry name" value="GLHYDRLASE3"/>
</dbReference>
<dbReference type="Pfam" id="PF14310">
    <property type="entry name" value="Fn3-like"/>
    <property type="match status" value="1"/>
</dbReference>
<keyword evidence="5" id="KW-1185">Reference proteome</keyword>
<reference evidence="4 5" key="1">
    <citation type="submission" date="2023-04" db="EMBL/GenBank/DDBJ databases">
        <title>Fusibacter bizertensis strain WBS, isolated from littoral bottom sediments of the Arctic seas - biochemical and genomic analysis.</title>
        <authorList>
            <person name="Brioukhanov A.L."/>
        </authorList>
    </citation>
    <scope>NUCLEOTIDE SEQUENCE [LARGE SCALE GENOMIC DNA]</scope>
    <source>
        <strain evidence="4 5">WBS</strain>
    </source>
</reference>